<sequence>MPLPFEFEKGVVLGLEGVLVSSCSSSDKYSSTKKSASVVSSEPASVLDTRRSPSPPTSTSTLSSSLGGGGGGGGGGSGGGGCSSETVGVAAVSGNPSTKWPPSSSTPQQENISSNAVVVESSQGGSGIKKDDWGLELQPIASSLDIIGRGGGGGGDGGGDVAVAGIGKCGMGMEYWESVLSEPAAASSPGQEQSILRLIMGDVEDPSMGLSKLLQSGGVGMDFDFNGGFVDSQGGFGFEGGNLMGNLNTSSSSSVSVPCSGFPASSNSNNNSTTININNGRIGSLSNPTSIPNFKASTNSATPIFGSPPATNNVLPISLSPGMFHQQQQRHPQFLPQPHQFESPEEKPQIVNPQTQLLLNQHQAHHLQNPSFMLPLSFPQQEHHLLLPPHPKRHNPGIVDPASQILKTPFLDSGQEAYLRRPPQPGISHQFQWLPHYGQQRPTMGMKPKMESEEMAQQQQQNQAIYDQLYKAAELVETGNSVLAQSILARLNHQLSQIGKPFHRAAYFFKEALQLLLNTNGSNITPSTTGSYPINLIFKIGAYKSFSEISPVLQFANFTCNQALLEALDGFDRIHIIDFDIGFGGQWASLMQELSMRSGGVPSLKITAFASPSTHDQIELCLTRENLNYFASEINIPFELEIVSIDSLNSASLSFPLHVLDSEAIAVNLPVGASWNYLIPLPMVLRFVKQLSPKIVVSVDRGCDRTDLPFAQHFVNALQSNSYLLESLDAVNVNLDALQKIEKYLLQPSIQKLVLGRYNSPEKTPPWRTLFLSTGFSPITFSNFTESQAECVVKKTPVRGFHIEKKQTSLVLCWQRKELISASAWRC</sequence>
<comment type="caution">
    <text evidence="5">The sequence shown here is derived from an EMBL/GenBank/DDBJ whole genome shotgun (WGS) entry which is preliminary data.</text>
</comment>
<dbReference type="PROSITE" id="PS50985">
    <property type="entry name" value="GRAS"/>
    <property type="match status" value="1"/>
</dbReference>
<keyword evidence="1" id="KW-0805">Transcription regulation</keyword>
<keyword evidence="6" id="KW-1185">Reference proteome</keyword>
<feature type="region of interest" description="VHIID" evidence="3">
    <location>
        <begin position="543"/>
        <end position="608"/>
    </location>
</feature>
<dbReference type="AlphaFoldDB" id="A0AAN8UQX7"/>
<feature type="compositionally biased region" description="Gly residues" evidence="4">
    <location>
        <begin position="66"/>
        <end position="82"/>
    </location>
</feature>
<dbReference type="InterPro" id="IPR005202">
    <property type="entry name" value="TF_GRAS"/>
</dbReference>
<feature type="region of interest" description="Disordered" evidence="4">
    <location>
        <begin position="23"/>
        <end position="131"/>
    </location>
</feature>
<feature type="compositionally biased region" description="Low complexity" evidence="4">
    <location>
        <begin position="23"/>
        <end position="46"/>
    </location>
</feature>
<name>A0AAN8UQX7_9MAGN</name>
<evidence type="ECO:0000256" key="1">
    <source>
        <dbReference type="ARBA" id="ARBA00023015"/>
    </source>
</evidence>
<evidence type="ECO:0000256" key="3">
    <source>
        <dbReference type="PROSITE-ProRule" id="PRU01191"/>
    </source>
</evidence>
<feature type="region of interest" description="SAW" evidence="3">
    <location>
        <begin position="755"/>
        <end position="826"/>
    </location>
</feature>
<evidence type="ECO:0000313" key="5">
    <source>
        <dbReference type="EMBL" id="KAK6920305.1"/>
    </source>
</evidence>
<feature type="compositionally biased region" description="Polar residues" evidence="4">
    <location>
        <begin position="108"/>
        <end position="123"/>
    </location>
</feature>
<feature type="compositionally biased region" description="Low complexity" evidence="4">
    <location>
        <begin position="96"/>
        <end position="107"/>
    </location>
</feature>
<feature type="short sequence motif" description="VHIID" evidence="3">
    <location>
        <begin position="574"/>
        <end position="578"/>
    </location>
</feature>
<organism evidence="5 6">
    <name type="scientific">Dillenia turbinata</name>
    <dbReference type="NCBI Taxonomy" id="194707"/>
    <lineage>
        <taxon>Eukaryota</taxon>
        <taxon>Viridiplantae</taxon>
        <taxon>Streptophyta</taxon>
        <taxon>Embryophyta</taxon>
        <taxon>Tracheophyta</taxon>
        <taxon>Spermatophyta</taxon>
        <taxon>Magnoliopsida</taxon>
        <taxon>eudicotyledons</taxon>
        <taxon>Gunneridae</taxon>
        <taxon>Pentapetalae</taxon>
        <taxon>Dilleniales</taxon>
        <taxon>Dilleniaceae</taxon>
        <taxon>Dillenia</taxon>
    </lineage>
</organism>
<protein>
    <submittedName>
        <fullName evidence="5">Transcription factor GRAS</fullName>
    </submittedName>
</protein>
<keyword evidence="2" id="KW-0804">Transcription</keyword>
<proteinExistence type="inferred from homology"/>
<dbReference type="EMBL" id="JBAMMX010000021">
    <property type="protein sequence ID" value="KAK6920305.1"/>
    <property type="molecule type" value="Genomic_DNA"/>
</dbReference>
<accession>A0AAN8UQX7</accession>
<dbReference type="PANTHER" id="PTHR31636">
    <property type="entry name" value="OSJNBA0084A10.13 PROTEIN-RELATED"/>
    <property type="match status" value="1"/>
</dbReference>
<comment type="similarity">
    <text evidence="3">Belongs to the GRAS family.</text>
</comment>
<evidence type="ECO:0000313" key="6">
    <source>
        <dbReference type="Proteomes" id="UP001370490"/>
    </source>
</evidence>
<comment type="caution">
    <text evidence="3">Lacks conserved residue(s) required for the propagation of feature annotation.</text>
</comment>
<feature type="region of interest" description="Leucine repeat II (LRII)" evidence="3">
    <location>
        <begin position="622"/>
        <end position="654"/>
    </location>
</feature>
<evidence type="ECO:0000256" key="2">
    <source>
        <dbReference type="ARBA" id="ARBA00023163"/>
    </source>
</evidence>
<dbReference type="Proteomes" id="UP001370490">
    <property type="component" value="Unassembled WGS sequence"/>
</dbReference>
<gene>
    <name evidence="5" type="ORF">RJ641_016209</name>
</gene>
<reference evidence="5 6" key="1">
    <citation type="submission" date="2023-12" db="EMBL/GenBank/DDBJ databases">
        <title>A high-quality genome assembly for Dillenia turbinata (Dilleniales).</title>
        <authorList>
            <person name="Chanderbali A."/>
        </authorList>
    </citation>
    <scope>NUCLEOTIDE SEQUENCE [LARGE SCALE GENOMIC DNA]</scope>
    <source>
        <strain evidence="5">LSX21</strain>
        <tissue evidence="5">Leaf</tissue>
    </source>
</reference>
<dbReference type="Pfam" id="PF03514">
    <property type="entry name" value="GRAS"/>
    <property type="match status" value="1"/>
</dbReference>
<evidence type="ECO:0000256" key="4">
    <source>
        <dbReference type="SAM" id="MobiDB-lite"/>
    </source>
</evidence>